<dbReference type="InterPro" id="IPR014352">
    <property type="entry name" value="FERM/acyl-CoA-bd_prot_sf"/>
</dbReference>
<keyword evidence="4" id="KW-1185">Reference proteome</keyword>
<name>A0ABT9MG46_9DEIO</name>
<dbReference type="Proteomes" id="UP001232163">
    <property type="component" value="Unassembled WGS sequence"/>
</dbReference>
<protein>
    <submittedName>
        <fullName evidence="3">Acyl-CoA-binding protein</fullName>
    </submittedName>
</protein>
<proteinExistence type="predicted"/>
<reference evidence="3 4" key="1">
    <citation type="submission" date="2023-07" db="EMBL/GenBank/DDBJ databases">
        <title>Genomic Encyclopedia of Type Strains, Phase IV (KMG-IV): sequencing the most valuable type-strain genomes for metagenomic binning, comparative biology and taxonomic classification.</title>
        <authorList>
            <person name="Goeker M."/>
        </authorList>
    </citation>
    <scope>NUCLEOTIDE SEQUENCE [LARGE SCALE GENOMIC DNA]</scope>
    <source>
        <strain evidence="3 4">NIO-1023</strain>
    </source>
</reference>
<dbReference type="PANTHER" id="PTHR23310:SF62">
    <property type="entry name" value="ACYL-COA BINDING PROTEIN 1, ISOFORM A"/>
    <property type="match status" value="1"/>
</dbReference>
<accession>A0ABT9MG46</accession>
<sequence length="86" mass="9301">MTDSPFTQAQSDVQTLSKKPGNDVLLKLYALYKQGSEGDVTGKRPGGFDFVGGAKYDAWEAQKGKSQADAQAEYVALVQDLKAKDE</sequence>
<dbReference type="PROSITE" id="PS51228">
    <property type="entry name" value="ACB_2"/>
    <property type="match status" value="1"/>
</dbReference>
<evidence type="ECO:0000259" key="2">
    <source>
        <dbReference type="PROSITE" id="PS51228"/>
    </source>
</evidence>
<dbReference type="Gene3D" id="1.20.80.10">
    <property type="match status" value="1"/>
</dbReference>
<comment type="caution">
    <text evidence="3">The sequence shown here is derived from an EMBL/GenBank/DDBJ whole genome shotgun (WGS) entry which is preliminary data.</text>
</comment>
<organism evidence="3 4">
    <name type="scientific">Deinococcus enclensis</name>
    <dbReference type="NCBI Taxonomy" id="1049582"/>
    <lineage>
        <taxon>Bacteria</taxon>
        <taxon>Thermotogati</taxon>
        <taxon>Deinococcota</taxon>
        <taxon>Deinococci</taxon>
        <taxon>Deinococcales</taxon>
        <taxon>Deinococcaceae</taxon>
        <taxon>Deinococcus</taxon>
    </lineage>
</organism>
<dbReference type="PROSITE" id="PS00880">
    <property type="entry name" value="ACB_1"/>
    <property type="match status" value="1"/>
</dbReference>
<evidence type="ECO:0000256" key="1">
    <source>
        <dbReference type="ARBA" id="ARBA00023121"/>
    </source>
</evidence>
<evidence type="ECO:0000313" key="4">
    <source>
        <dbReference type="Proteomes" id="UP001232163"/>
    </source>
</evidence>
<dbReference type="InterPro" id="IPR000582">
    <property type="entry name" value="Acyl-CoA-binding_protein"/>
</dbReference>
<keyword evidence="1" id="KW-0446">Lipid-binding</keyword>
<dbReference type="RefSeq" id="WP_307467794.1">
    <property type="nucleotide sequence ID" value="NZ_JAURUR010000013.1"/>
</dbReference>
<dbReference type="InterPro" id="IPR035984">
    <property type="entry name" value="Acyl-CoA-binding_sf"/>
</dbReference>
<feature type="domain" description="ACB" evidence="2">
    <location>
        <begin position="2"/>
        <end position="86"/>
    </location>
</feature>
<dbReference type="PRINTS" id="PR00689">
    <property type="entry name" value="ACOABINDINGP"/>
</dbReference>
<evidence type="ECO:0000313" key="3">
    <source>
        <dbReference type="EMBL" id="MDP9765575.1"/>
    </source>
</evidence>
<dbReference type="Pfam" id="PF00887">
    <property type="entry name" value="ACBP"/>
    <property type="match status" value="1"/>
</dbReference>
<dbReference type="InterPro" id="IPR022408">
    <property type="entry name" value="Acyl-CoA-binding_prot_CS"/>
</dbReference>
<dbReference type="SUPFAM" id="SSF47027">
    <property type="entry name" value="Acyl-CoA binding protein"/>
    <property type="match status" value="1"/>
</dbReference>
<dbReference type="EMBL" id="JAURUR010000013">
    <property type="protein sequence ID" value="MDP9765575.1"/>
    <property type="molecule type" value="Genomic_DNA"/>
</dbReference>
<gene>
    <name evidence="3" type="ORF">QO006_003028</name>
</gene>
<dbReference type="PANTHER" id="PTHR23310">
    <property type="entry name" value="ACYL-COA-BINDING PROTEIN, ACBP"/>
    <property type="match status" value="1"/>
</dbReference>